<accession>A0A0D6JVB2</accession>
<dbReference type="OrthoDB" id="30637at2157"/>
<proteinExistence type="predicted"/>
<feature type="compositionally biased region" description="Gly residues" evidence="1">
    <location>
        <begin position="30"/>
        <end position="41"/>
    </location>
</feature>
<dbReference type="RefSeq" id="WP_089780346.1">
    <property type="nucleotide sequence ID" value="NZ_CABLRR010000003.1"/>
</dbReference>
<dbReference type="Proteomes" id="UP000198902">
    <property type="component" value="Unassembled WGS sequence"/>
</dbReference>
<dbReference type="EMBL" id="CSTE01000003">
    <property type="protein sequence ID" value="CQR52166.1"/>
    <property type="molecule type" value="Genomic_DNA"/>
</dbReference>
<reference evidence="3" key="1">
    <citation type="submission" date="2015-03" db="EMBL/GenBank/DDBJ databases">
        <authorList>
            <person name="Urmite Genomes"/>
        </authorList>
    </citation>
    <scope>NUCLEOTIDE SEQUENCE [LARGE SCALE GENOMIC DNA]</scope>
    <source>
        <strain evidence="3">Arc-Hr</strain>
    </source>
</reference>
<dbReference type="PANTHER" id="PTHR43649:SF12">
    <property type="entry name" value="DIACETYLCHITOBIOSE BINDING PROTEIN DASA"/>
    <property type="match status" value="1"/>
</dbReference>
<dbReference type="Pfam" id="PF01547">
    <property type="entry name" value="SBP_bac_1"/>
    <property type="match status" value="1"/>
</dbReference>
<dbReference type="Gene3D" id="3.40.190.10">
    <property type="entry name" value="Periplasmic binding protein-like II"/>
    <property type="match status" value="1"/>
</dbReference>
<dbReference type="PANTHER" id="PTHR43649">
    <property type="entry name" value="ARABINOSE-BINDING PROTEIN-RELATED"/>
    <property type="match status" value="1"/>
</dbReference>
<keyword evidence="3" id="KW-1185">Reference proteome</keyword>
<dbReference type="PROSITE" id="PS51257">
    <property type="entry name" value="PROKAR_LIPOPROTEIN"/>
    <property type="match status" value="1"/>
</dbReference>
<dbReference type="InterPro" id="IPR050490">
    <property type="entry name" value="Bact_solute-bd_prot1"/>
</dbReference>
<dbReference type="CDD" id="cd14748">
    <property type="entry name" value="PBP2_UgpB"/>
    <property type="match status" value="1"/>
</dbReference>
<evidence type="ECO:0000313" key="2">
    <source>
        <dbReference type="EMBL" id="CQR52166.1"/>
    </source>
</evidence>
<dbReference type="InterPro" id="IPR006059">
    <property type="entry name" value="SBP"/>
</dbReference>
<gene>
    <name evidence="2" type="primary">araN_1</name>
    <name evidence="2" type="ORF">BN996_03013</name>
</gene>
<name>A0A0D6JVB2_9EURY</name>
<organism evidence="2 3">
    <name type="scientific">Haloferax massiliensis</name>
    <dbReference type="NCBI Taxonomy" id="1476858"/>
    <lineage>
        <taxon>Archaea</taxon>
        <taxon>Methanobacteriati</taxon>
        <taxon>Methanobacteriota</taxon>
        <taxon>Stenosarchaea group</taxon>
        <taxon>Halobacteria</taxon>
        <taxon>Halobacteriales</taxon>
        <taxon>Haloferacaceae</taxon>
        <taxon>Haloferax</taxon>
    </lineage>
</organism>
<dbReference type="AlphaFoldDB" id="A0A0D6JVB2"/>
<dbReference type="SUPFAM" id="SSF53850">
    <property type="entry name" value="Periplasmic binding protein-like II"/>
    <property type="match status" value="1"/>
</dbReference>
<sequence>MVREAFTSSTRRKFIKSAGVTGTVALAGCAGNGDNGDGSGSDGDSSGGDNTDGGSSGDTRSESYEITFWELFSGGEGPIMESIVNKFNEEQPLDTDAEVTINRQRTPWNEYYNKLFTALSGGQAPDMAVMHAAYLRAWDGGIDAMGTYTDTASIESDYTASHWDLVTVDGNVNALPMDMHPIGVYYNKDLFEQAGLDPESPPTNWSEFQQAGNAVAENTDAAAFTQSPYNDGFGSFRTWSTWVKQQGGNLYDDEWNPTFDNEAGTNIAQLFSDMTGDMGWAPATSEDTWGNNAFQNGTCAMAMNGTWYVAALSGVEDLNWGFFEPTVGPNKQQDKVWADGHSIVLPKKEGRSDAKSEIAAEVAHWMTTQNPSWGAEAGHLPAANSIYESDAFQNSPYYDKTLNKYVEMAENGDYFYHPKVPNGDPNAQNWYTWLVDIWAHNTDPQSGIQSGIETVSNGISE</sequence>
<evidence type="ECO:0000313" key="3">
    <source>
        <dbReference type="Proteomes" id="UP000198902"/>
    </source>
</evidence>
<protein>
    <submittedName>
        <fullName evidence="2">Putative arabinose-binding protein</fullName>
    </submittedName>
</protein>
<feature type="region of interest" description="Disordered" evidence="1">
    <location>
        <begin position="27"/>
        <end position="60"/>
    </location>
</feature>
<evidence type="ECO:0000256" key="1">
    <source>
        <dbReference type="SAM" id="MobiDB-lite"/>
    </source>
</evidence>